<dbReference type="GeneID" id="119734882"/>
<keyword evidence="9" id="KW-0732">Signal</keyword>
<dbReference type="GO" id="GO:0005886">
    <property type="term" value="C:plasma membrane"/>
    <property type="evidence" value="ECO:0007669"/>
    <property type="project" value="UniProtKB-SubCell"/>
</dbReference>
<dbReference type="Pfam" id="PF04143">
    <property type="entry name" value="Sulf_transp"/>
    <property type="match status" value="1"/>
</dbReference>
<organism evidence="10 11">
    <name type="scientific">Patiria miniata</name>
    <name type="common">Bat star</name>
    <name type="synonym">Asterina miniata</name>
    <dbReference type="NCBI Taxonomy" id="46514"/>
    <lineage>
        <taxon>Eukaryota</taxon>
        <taxon>Metazoa</taxon>
        <taxon>Echinodermata</taxon>
        <taxon>Eleutherozoa</taxon>
        <taxon>Asterozoa</taxon>
        <taxon>Asteroidea</taxon>
        <taxon>Valvatacea</taxon>
        <taxon>Valvatida</taxon>
        <taxon>Asterinidae</taxon>
        <taxon>Patiria</taxon>
    </lineage>
</organism>
<evidence type="ECO:0000256" key="7">
    <source>
        <dbReference type="ARBA" id="ARBA00023136"/>
    </source>
</evidence>
<feature type="chain" id="PRO_5037225875" description="Sulphur transport domain-containing protein" evidence="9">
    <location>
        <begin position="20"/>
        <end position="363"/>
    </location>
</feature>
<accession>A0A914ALH4</accession>
<keyword evidence="5 8" id="KW-0812">Transmembrane</keyword>
<dbReference type="PANTHER" id="PTHR30574">
    <property type="entry name" value="INNER MEMBRANE PROTEIN YEDE"/>
    <property type="match status" value="1"/>
</dbReference>
<feature type="transmembrane region" description="Helical" evidence="8">
    <location>
        <begin position="43"/>
        <end position="66"/>
    </location>
</feature>
<evidence type="ECO:0000313" key="11">
    <source>
        <dbReference type="Proteomes" id="UP000887568"/>
    </source>
</evidence>
<dbReference type="OrthoDB" id="10254418at2759"/>
<evidence type="ECO:0000256" key="5">
    <source>
        <dbReference type="ARBA" id="ARBA00022692"/>
    </source>
</evidence>
<keyword evidence="7 8" id="KW-0472">Membrane</keyword>
<protein>
    <recommendedName>
        <fullName evidence="12">Sulphur transport domain-containing protein</fullName>
    </recommendedName>
</protein>
<feature type="transmembrane region" description="Helical" evidence="8">
    <location>
        <begin position="161"/>
        <end position="184"/>
    </location>
</feature>
<feature type="transmembrane region" description="Helical" evidence="8">
    <location>
        <begin position="217"/>
        <end position="250"/>
    </location>
</feature>
<evidence type="ECO:0000256" key="1">
    <source>
        <dbReference type="ARBA" id="ARBA00004429"/>
    </source>
</evidence>
<dbReference type="AlphaFoldDB" id="A0A914ALH4"/>
<evidence type="ECO:0008006" key="12">
    <source>
        <dbReference type="Google" id="ProtNLM"/>
    </source>
</evidence>
<evidence type="ECO:0000256" key="6">
    <source>
        <dbReference type="ARBA" id="ARBA00022989"/>
    </source>
</evidence>
<proteinExistence type="predicted"/>
<keyword evidence="6 8" id="KW-1133">Transmembrane helix</keyword>
<keyword evidence="4" id="KW-0997">Cell inner membrane</keyword>
<evidence type="ECO:0000313" key="10">
    <source>
        <dbReference type="EnsemblMetazoa" id="XP_038064428.1"/>
    </source>
</evidence>
<dbReference type="PANTHER" id="PTHR30574:SF1">
    <property type="entry name" value="SULPHUR TRANSPORT DOMAIN-CONTAINING PROTEIN"/>
    <property type="match status" value="1"/>
</dbReference>
<feature type="transmembrane region" description="Helical" evidence="8">
    <location>
        <begin position="328"/>
        <end position="356"/>
    </location>
</feature>
<dbReference type="EnsemblMetazoa" id="XM_038208500.1">
    <property type="protein sequence ID" value="XP_038064428.1"/>
    <property type="gene ID" value="LOC119734882"/>
</dbReference>
<name>A0A914ALH4_PATMI</name>
<dbReference type="InterPro" id="IPR007272">
    <property type="entry name" value="Sulf_transp_TsuA/YedE"/>
</dbReference>
<keyword evidence="2" id="KW-0813">Transport</keyword>
<evidence type="ECO:0000256" key="4">
    <source>
        <dbReference type="ARBA" id="ARBA00022519"/>
    </source>
</evidence>
<evidence type="ECO:0000256" key="9">
    <source>
        <dbReference type="SAM" id="SignalP"/>
    </source>
</evidence>
<keyword evidence="3" id="KW-1003">Cell membrane</keyword>
<feature type="transmembrane region" description="Helical" evidence="8">
    <location>
        <begin position="294"/>
        <end position="316"/>
    </location>
</feature>
<comment type="subcellular location">
    <subcellularLocation>
        <location evidence="1">Cell inner membrane</location>
        <topology evidence="1">Multi-pass membrane protein</topology>
    </subcellularLocation>
</comment>
<reference evidence="10" key="1">
    <citation type="submission" date="2022-11" db="UniProtKB">
        <authorList>
            <consortium name="EnsemblMetazoa"/>
        </authorList>
    </citation>
    <scope>IDENTIFICATION</scope>
</reference>
<dbReference type="RefSeq" id="XP_038064428.1">
    <property type="nucleotide sequence ID" value="XM_038208500.1"/>
</dbReference>
<feature type="transmembrane region" description="Helical" evidence="8">
    <location>
        <begin position="271"/>
        <end position="288"/>
    </location>
</feature>
<feature type="transmembrane region" description="Helical" evidence="8">
    <location>
        <begin position="87"/>
        <end position="112"/>
    </location>
</feature>
<evidence type="ECO:0000256" key="3">
    <source>
        <dbReference type="ARBA" id="ARBA00022475"/>
    </source>
</evidence>
<evidence type="ECO:0000256" key="2">
    <source>
        <dbReference type="ARBA" id="ARBA00022448"/>
    </source>
</evidence>
<feature type="signal peptide" evidence="9">
    <location>
        <begin position="1"/>
        <end position="19"/>
    </location>
</feature>
<keyword evidence="11" id="KW-1185">Reference proteome</keyword>
<feature type="transmembrane region" description="Helical" evidence="8">
    <location>
        <begin position="124"/>
        <end position="149"/>
    </location>
</feature>
<sequence length="363" mass="38470">MANGMVQLVLSLVAGMTFGLAVEKSRVFEPATIRDQFVYSRFIMLKVFLSALTTSIICFCLLALIPPTRKHFLQIRQGYLACLTRKGALVAVIGGMTLGAGMALSASCPGIVLAQIGTLVPSSVYTLLGCFAGVVIYALTESSVINLFASTPRRPQTVDRYLGIPYPLLGVTTAVLTSSVVFIFESLFPWQTEYKGWNVGSGDSFLSQRSWPPYMSGILIGLLQVPVIFTVGDTVGGSQSFCTLLSQFLVTKNMEQRIPYLAQYKRGIDNWWQVLFVLGAVGGAYISAMSSSSLGVAGGVPPTAAFVGGALMLYGARMAGGCTSGHGLSGFGLMMALSTVTVPAMFAGGTAMGFLVRYLGNVS</sequence>
<dbReference type="Proteomes" id="UP000887568">
    <property type="component" value="Unplaced"/>
</dbReference>
<evidence type="ECO:0000256" key="8">
    <source>
        <dbReference type="SAM" id="Phobius"/>
    </source>
</evidence>
<dbReference type="OMA" id="RRSMIGI"/>